<feature type="transmembrane region" description="Helical" evidence="1">
    <location>
        <begin position="144"/>
        <end position="163"/>
    </location>
</feature>
<feature type="transmembrane region" description="Helical" evidence="1">
    <location>
        <begin position="398"/>
        <end position="415"/>
    </location>
</feature>
<dbReference type="PANTHER" id="PTHR38454:SF1">
    <property type="entry name" value="INTEGRAL MEMBRANE PROTEIN"/>
    <property type="match status" value="1"/>
</dbReference>
<sequence>MKLRHKGVQVVLNKIRRHQRAFTLLAAFLLPVLIMGGYFATRGMAPFGKGTILTVDLGQQYVDFFAYFRRALLHHPTSFFYSFAKGLGGEMWGTNAYYLWSPLNLILLFFPGRSIASGILILTLVKYGLAGLSMAWFLDRQKLQTGLRAVAFAVAYSLMGWMIANQLNLLWLDVLFILPPVIDGLLMIFGGRRPWRYVFWLTFCLIDNYYMAWMVCLFTILFAIWLLSSQPYSWRDALRRSATYIGTSLLSVANAAVVLVPTMVTLLSSKGTYTENKWRPVFEYKPWKLLAKFIPGSFNFSQMPSGQANIYAGVIVTLGALLFFTNKRQRWQSRVTALLISALFALSFCWQPLDLLWHIGQFPVWYPSRFSYLASFWLIWLAAQTLTPDYRLRWQDACWLITLVVIVNGWLYFHLKQVNYISKAQLLMGVGLVAASLLWLSLPRHEYQLVIDGVMLMITCLDLGTNAALSLNNLSYVPEWQFGQYTTELDQAAKKLPTGPRAFYRVGKTFQRTKDDPFQAGFNSGDHFGSTLRPQTPNFMAAIGQPEGDGFVTYSDGTQVTDALLDFQYFMSARHDGQRDQVQILPLTSNRPDIRRMKQVGYHSLINLWENPQALPIAFAANRQILQFTQTTADPVMYQSQLFQTLAGRAHAVPLFSVQNFNHVNFQNVTPSRKITGTIFRRLNTLKDASITLSIIPSTNDSYYLTLGDELKDNATIYLNGKRLKQYPNFRNTIVTNVAYHDRGKHIKVKIKLCHAALWCQNVSLYRLNQRTFNSSLHRLQKSPLHLTAVSPAKISGTVNIPDYQSVLMTTIPAEAGWHVMVDGEHVAHRTAAGMFIAVPMAPGHHYVTFRYRPPFFLPSLLVSIISITSCWWLARKKDAR</sequence>
<feature type="transmembrane region" description="Helical" evidence="1">
    <location>
        <begin position="170"/>
        <end position="189"/>
    </location>
</feature>
<feature type="transmembrane region" description="Helical" evidence="1">
    <location>
        <begin position="119"/>
        <end position="138"/>
    </location>
</feature>
<feature type="transmembrane region" description="Helical" evidence="1">
    <location>
        <begin position="95"/>
        <end position="112"/>
    </location>
</feature>
<dbReference type="Proteomes" id="UP000886878">
    <property type="component" value="Unassembled WGS sequence"/>
</dbReference>
<organism evidence="2 3">
    <name type="scientific">Candidatus Limosilactobacillus merdipullorum</name>
    <dbReference type="NCBI Taxonomy" id="2838653"/>
    <lineage>
        <taxon>Bacteria</taxon>
        <taxon>Bacillati</taxon>
        <taxon>Bacillota</taxon>
        <taxon>Bacilli</taxon>
        <taxon>Lactobacillales</taxon>
        <taxon>Lactobacillaceae</taxon>
        <taxon>Limosilactobacillus</taxon>
    </lineage>
</organism>
<feature type="transmembrane region" description="Helical" evidence="1">
    <location>
        <begin position="369"/>
        <end position="386"/>
    </location>
</feature>
<feature type="transmembrane region" description="Helical" evidence="1">
    <location>
        <begin position="21"/>
        <end position="40"/>
    </location>
</feature>
<dbReference type="Pfam" id="PF09586">
    <property type="entry name" value="YfhO"/>
    <property type="match status" value="1"/>
</dbReference>
<feature type="transmembrane region" description="Helical" evidence="1">
    <location>
        <begin position="449"/>
        <end position="469"/>
    </location>
</feature>
<dbReference type="AlphaFoldDB" id="A0A9D1QQ40"/>
<feature type="transmembrane region" description="Helical" evidence="1">
    <location>
        <begin position="209"/>
        <end position="228"/>
    </location>
</feature>
<comment type="caution">
    <text evidence="2">The sequence shown here is derived from an EMBL/GenBank/DDBJ whole genome shotgun (WGS) entry which is preliminary data.</text>
</comment>
<evidence type="ECO:0000313" key="3">
    <source>
        <dbReference type="Proteomes" id="UP000886878"/>
    </source>
</evidence>
<name>A0A9D1QQ40_9LACO</name>
<feature type="transmembrane region" description="Helical" evidence="1">
    <location>
        <begin position="856"/>
        <end position="875"/>
    </location>
</feature>
<keyword evidence="1" id="KW-0472">Membrane</keyword>
<evidence type="ECO:0000313" key="2">
    <source>
        <dbReference type="EMBL" id="HIW70891.1"/>
    </source>
</evidence>
<feature type="transmembrane region" description="Helical" evidence="1">
    <location>
        <begin position="337"/>
        <end position="357"/>
    </location>
</feature>
<feature type="transmembrane region" description="Helical" evidence="1">
    <location>
        <begin position="249"/>
        <end position="268"/>
    </location>
</feature>
<reference evidence="2" key="2">
    <citation type="submission" date="2021-04" db="EMBL/GenBank/DDBJ databases">
        <authorList>
            <person name="Gilroy R."/>
        </authorList>
    </citation>
    <scope>NUCLEOTIDE SEQUENCE</scope>
    <source>
        <strain evidence="2">ChiHejej3B27-2180</strain>
    </source>
</reference>
<dbReference type="PANTHER" id="PTHR38454">
    <property type="entry name" value="INTEGRAL MEMBRANE PROTEIN-RELATED"/>
    <property type="match status" value="1"/>
</dbReference>
<feature type="transmembrane region" description="Helical" evidence="1">
    <location>
        <begin position="308"/>
        <end position="325"/>
    </location>
</feature>
<dbReference type="InterPro" id="IPR018580">
    <property type="entry name" value="Uncharacterised_YfhO"/>
</dbReference>
<dbReference type="EMBL" id="DXGK01000125">
    <property type="protein sequence ID" value="HIW70891.1"/>
    <property type="molecule type" value="Genomic_DNA"/>
</dbReference>
<feature type="transmembrane region" description="Helical" evidence="1">
    <location>
        <begin position="421"/>
        <end position="442"/>
    </location>
</feature>
<protein>
    <submittedName>
        <fullName evidence="2">YfhO family protein</fullName>
    </submittedName>
</protein>
<proteinExistence type="predicted"/>
<keyword evidence="1" id="KW-1133">Transmembrane helix</keyword>
<keyword evidence="1" id="KW-0812">Transmembrane</keyword>
<accession>A0A9D1QQ40</accession>
<reference evidence="2" key="1">
    <citation type="journal article" date="2021" name="PeerJ">
        <title>Extensive microbial diversity within the chicken gut microbiome revealed by metagenomics and culture.</title>
        <authorList>
            <person name="Gilroy R."/>
            <person name="Ravi A."/>
            <person name="Getino M."/>
            <person name="Pursley I."/>
            <person name="Horton D.L."/>
            <person name="Alikhan N.F."/>
            <person name="Baker D."/>
            <person name="Gharbi K."/>
            <person name="Hall N."/>
            <person name="Watson M."/>
            <person name="Adriaenssens E.M."/>
            <person name="Foster-Nyarko E."/>
            <person name="Jarju S."/>
            <person name="Secka A."/>
            <person name="Antonio M."/>
            <person name="Oren A."/>
            <person name="Chaudhuri R.R."/>
            <person name="La Ragione R."/>
            <person name="Hildebrand F."/>
            <person name="Pallen M.J."/>
        </authorList>
    </citation>
    <scope>NUCLEOTIDE SEQUENCE</scope>
    <source>
        <strain evidence="2">ChiHejej3B27-2180</strain>
    </source>
</reference>
<evidence type="ECO:0000256" key="1">
    <source>
        <dbReference type="SAM" id="Phobius"/>
    </source>
</evidence>
<gene>
    <name evidence="2" type="ORF">H9876_05955</name>
</gene>